<keyword evidence="4" id="KW-0223">Dioxygenase</keyword>
<gene>
    <name evidence="8" type="ORF">Fcan01_14451</name>
</gene>
<evidence type="ECO:0000259" key="7">
    <source>
        <dbReference type="SMART" id="SM00702"/>
    </source>
</evidence>
<comment type="caution">
    <text evidence="8">The sequence shown here is derived from an EMBL/GenBank/DDBJ whole genome shotgun (WGS) entry which is preliminary data.</text>
</comment>
<dbReference type="SMART" id="SM00702">
    <property type="entry name" value="P4Hc"/>
    <property type="match status" value="1"/>
</dbReference>
<comment type="cofactor">
    <cofactor evidence="1">
        <name>L-ascorbate</name>
        <dbReference type="ChEBI" id="CHEBI:38290"/>
    </cofactor>
</comment>
<protein>
    <submittedName>
        <fullName evidence="8">Prolyl 4-hydroxylase subunit alpha-3</fullName>
    </submittedName>
</protein>
<sequence>MEVVKNPIALIRMTNRFVTMLQPLREKLTDFDLLQKIKEVLGSIALPSLDDHYEAIESLLNLQQFYDLKPVGLVTGKIFTTDTGVPLDANHALEIGNYAMTKKMYTLALPWFWIVISMKLPEKNFVDNVTKNIAALIQQHDSDYDTHLSKGLFYFEEKLANNLFSRTMRDVKMDLYHGIRLPGHESYESEITYYNLLNVCNGRDFVTECDRKHLFCTFDTKKHPYFKINSVKLEILSWDPYVVLLHKAIPTEFFEYTWGTTVSLSIVNSTVPKSSLRLEKSGTPLEKAVQKSISPRNGVTHRIHPSPNKVRFTDEQVGMDLIKKMEMLTGLNIRGNGSDPFVVNSYIHGNPVGIHVDHLYGHNDELMAIRGHRLASTIIYMTDVEIGGGTAFPSLGFSAKAAAGSMLFWYGAHTNGDIDFRTAHEGCYAALGLRWVGVKFIRQWDNFMRKKCSPKRNQWLLD</sequence>
<dbReference type="STRING" id="158441.A0A226E052"/>
<evidence type="ECO:0000256" key="6">
    <source>
        <dbReference type="ARBA" id="ARBA00023004"/>
    </source>
</evidence>
<keyword evidence="9" id="KW-1185">Reference proteome</keyword>
<dbReference type="GO" id="GO:0005506">
    <property type="term" value="F:iron ion binding"/>
    <property type="evidence" value="ECO:0007669"/>
    <property type="project" value="InterPro"/>
</dbReference>
<keyword evidence="6" id="KW-0408">Iron</keyword>
<dbReference type="Gene3D" id="2.60.120.620">
    <property type="entry name" value="q2cbj1_9rhob like domain"/>
    <property type="match status" value="1"/>
</dbReference>
<dbReference type="EMBL" id="LNIX01000008">
    <property type="protein sequence ID" value="OXA51125.1"/>
    <property type="molecule type" value="Genomic_DNA"/>
</dbReference>
<evidence type="ECO:0000313" key="9">
    <source>
        <dbReference type="Proteomes" id="UP000198287"/>
    </source>
</evidence>
<keyword evidence="2" id="KW-0479">Metal-binding</keyword>
<name>A0A226E052_FOLCA</name>
<dbReference type="GO" id="GO:0031418">
    <property type="term" value="F:L-ascorbic acid binding"/>
    <property type="evidence" value="ECO:0007669"/>
    <property type="project" value="UniProtKB-KW"/>
</dbReference>
<evidence type="ECO:0000256" key="2">
    <source>
        <dbReference type="ARBA" id="ARBA00022723"/>
    </source>
</evidence>
<dbReference type="InterPro" id="IPR011990">
    <property type="entry name" value="TPR-like_helical_dom_sf"/>
</dbReference>
<dbReference type="OMA" id="HYEAIES"/>
<proteinExistence type="predicted"/>
<evidence type="ECO:0000313" key="8">
    <source>
        <dbReference type="EMBL" id="OXA51125.1"/>
    </source>
</evidence>
<dbReference type="PANTHER" id="PTHR10869:SF244">
    <property type="entry name" value="PROLYL 4-HYDROXYLASE SUBUNIT ALPHA-2"/>
    <property type="match status" value="1"/>
</dbReference>
<organism evidence="8 9">
    <name type="scientific">Folsomia candida</name>
    <name type="common">Springtail</name>
    <dbReference type="NCBI Taxonomy" id="158441"/>
    <lineage>
        <taxon>Eukaryota</taxon>
        <taxon>Metazoa</taxon>
        <taxon>Ecdysozoa</taxon>
        <taxon>Arthropoda</taxon>
        <taxon>Hexapoda</taxon>
        <taxon>Collembola</taxon>
        <taxon>Entomobryomorpha</taxon>
        <taxon>Isotomoidea</taxon>
        <taxon>Isotomidae</taxon>
        <taxon>Proisotominae</taxon>
        <taxon>Folsomia</taxon>
    </lineage>
</organism>
<dbReference type="Proteomes" id="UP000198287">
    <property type="component" value="Unassembled WGS sequence"/>
</dbReference>
<dbReference type="Pfam" id="PF08336">
    <property type="entry name" value="P4Ha_N"/>
    <property type="match status" value="1"/>
</dbReference>
<evidence type="ECO:0000256" key="3">
    <source>
        <dbReference type="ARBA" id="ARBA00022896"/>
    </source>
</evidence>
<dbReference type="Gene3D" id="1.25.40.10">
    <property type="entry name" value="Tetratricopeptide repeat domain"/>
    <property type="match status" value="1"/>
</dbReference>
<evidence type="ECO:0000256" key="1">
    <source>
        <dbReference type="ARBA" id="ARBA00001961"/>
    </source>
</evidence>
<dbReference type="GO" id="GO:0005783">
    <property type="term" value="C:endoplasmic reticulum"/>
    <property type="evidence" value="ECO:0007669"/>
    <property type="project" value="InterPro"/>
</dbReference>
<dbReference type="GO" id="GO:0004656">
    <property type="term" value="F:procollagen-proline 4-dioxygenase activity"/>
    <property type="evidence" value="ECO:0007669"/>
    <property type="project" value="InterPro"/>
</dbReference>
<accession>A0A226E052</accession>
<dbReference type="InterPro" id="IPR045054">
    <property type="entry name" value="P4HA-like"/>
</dbReference>
<dbReference type="InterPro" id="IPR006620">
    <property type="entry name" value="Pro_4_hyd_alph"/>
</dbReference>
<evidence type="ECO:0000256" key="5">
    <source>
        <dbReference type="ARBA" id="ARBA00023002"/>
    </source>
</evidence>
<keyword evidence="5" id="KW-0560">Oxidoreductase</keyword>
<dbReference type="InterPro" id="IPR013547">
    <property type="entry name" value="P4H_N"/>
</dbReference>
<dbReference type="PANTHER" id="PTHR10869">
    <property type="entry name" value="PROLYL 4-HYDROXYLASE ALPHA SUBUNIT"/>
    <property type="match status" value="1"/>
</dbReference>
<keyword evidence="3" id="KW-0847">Vitamin C</keyword>
<reference evidence="8 9" key="1">
    <citation type="submission" date="2015-12" db="EMBL/GenBank/DDBJ databases">
        <title>The genome of Folsomia candida.</title>
        <authorList>
            <person name="Faddeeva A."/>
            <person name="Derks M.F."/>
            <person name="Anvar Y."/>
            <person name="Smit S."/>
            <person name="Van Straalen N."/>
            <person name="Roelofs D."/>
        </authorList>
    </citation>
    <scope>NUCLEOTIDE SEQUENCE [LARGE SCALE GENOMIC DNA]</scope>
    <source>
        <strain evidence="8 9">VU population</strain>
        <tissue evidence="8">Whole body</tissue>
    </source>
</reference>
<dbReference type="AlphaFoldDB" id="A0A226E052"/>
<evidence type="ECO:0000256" key="4">
    <source>
        <dbReference type="ARBA" id="ARBA00022964"/>
    </source>
</evidence>
<dbReference type="OrthoDB" id="420380at2759"/>
<feature type="domain" description="Prolyl 4-hydroxylase alpha subunit" evidence="7">
    <location>
        <begin position="240"/>
        <end position="442"/>
    </location>
</feature>